<evidence type="ECO:0000256" key="1">
    <source>
        <dbReference type="ARBA" id="ARBA00004325"/>
    </source>
</evidence>
<dbReference type="InterPro" id="IPR050355">
    <property type="entry name" value="RCF1"/>
</dbReference>
<reference evidence="7 8" key="1">
    <citation type="journal article" date="2012" name="Nature">
        <title>The bonobo genome compared with the chimpanzee and human genomes.</title>
        <authorList>
            <person name="Prufer K."/>
            <person name="Munch K."/>
            <person name="Hellmann I."/>
            <person name="Akagi K."/>
            <person name="Miller J.R."/>
            <person name="Walenz B."/>
            <person name="Koren S."/>
            <person name="Sutton G."/>
            <person name="Kodira C."/>
            <person name="Winer R."/>
            <person name="Knight J.R."/>
            <person name="Mullikin J.C."/>
            <person name="Meader S.J."/>
            <person name="Ponting C.P."/>
            <person name="Lunter G."/>
            <person name="Higashino S."/>
            <person name="Hobolth A."/>
            <person name="Dutheil J."/>
            <person name="Karakoc E."/>
            <person name="Alkan C."/>
            <person name="Sajjadian S."/>
            <person name="Catacchio C.R."/>
            <person name="Ventura M."/>
            <person name="Marques-Bonet T."/>
            <person name="Eichler E.E."/>
            <person name="Andre C."/>
            <person name="Atencia R."/>
            <person name="Mugisha L."/>
            <person name="Junhold J."/>
            <person name="Patterson N."/>
            <person name="Siebauer M."/>
            <person name="Good J.M."/>
            <person name="Fischer A."/>
            <person name="Ptak S.E."/>
            <person name="Lachmann M."/>
            <person name="Symer D.E."/>
            <person name="Mailund T."/>
            <person name="Schierup M.H."/>
            <person name="Andres A.M."/>
            <person name="Kelso J."/>
            <person name="Paabo S."/>
        </authorList>
    </citation>
    <scope>NUCLEOTIDE SEQUENCE [LARGE SCALE GENOMIC DNA]</scope>
</reference>
<gene>
    <name evidence="7" type="primary">HIGD2B</name>
</gene>
<dbReference type="PROSITE" id="PS51503">
    <property type="entry name" value="HIG1"/>
    <property type="match status" value="1"/>
</dbReference>
<feature type="transmembrane region" description="Helical" evidence="5">
    <location>
        <begin position="79"/>
        <end position="102"/>
    </location>
</feature>
<evidence type="ECO:0000313" key="7">
    <source>
        <dbReference type="Ensembl" id="ENSPPAP00000003020.1"/>
    </source>
</evidence>
<evidence type="ECO:0000256" key="2">
    <source>
        <dbReference type="ARBA" id="ARBA00022692"/>
    </source>
</evidence>
<dbReference type="InterPro" id="IPR007667">
    <property type="entry name" value="Hypoxia_induced_domain"/>
</dbReference>
<feature type="transmembrane region" description="Helical" evidence="5">
    <location>
        <begin position="48"/>
        <end position="67"/>
    </location>
</feature>
<keyword evidence="2 5" id="KW-0812">Transmembrane</keyword>
<name>A0A2R8ZJY2_PANPA</name>
<dbReference type="GO" id="GO:0097250">
    <property type="term" value="P:mitochondrial respirasome assembly"/>
    <property type="evidence" value="ECO:0007669"/>
    <property type="project" value="TreeGrafter"/>
</dbReference>
<dbReference type="Bgee" id="ENSPPAG00000012835">
    <property type="expression patterns" value="Expressed in testis"/>
</dbReference>
<dbReference type="PANTHER" id="PTHR12297">
    <property type="entry name" value="HYPOXIA-INDUCBILE GENE 1 HIG1 -RELATED"/>
    <property type="match status" value="1"/>
</dbReference>
<reference evidence="7" key="3">
    <citation type="submission" date="2025-09" db="UniProtKB">
        <authorList>
            <consortium name="Ensembl"/>
        </authorList>
    </citation>
    <scope>IDENTIFICATION</scope>
</reference>
<comment type="subcellular location">
    <subcellularLocation>
        <location evidence="1">Mitochondrion membrane</location>
    </subcellularLocation>
</comment>
<accession>A0A2R8ZJY2</accession>
<dbReference type="Gene3D" id="6.10.140.1320">
    <property type="match status" value="1"/>
</dbReference>
<proteinExistence type="predicted"/>
<protein>
    <submittedName>
        <fullName evidence="7">HIG1 hypoxia inducible domain family member 2B</fullName>
    </submittedName>
</protein>
<dbReference type="GeneID" id="100987678"/>
<evidence type="ECO:0000256" key="5">
    <source>
        <dbReference type="SAM" id="Phobius"/>
    </source>
</evidence>
<keyword evidence="8" id="KW-1185">Reference proteome</keyword>
<evidence type="ECO:0000313" key="8">
    <source>
        <dbReference type="Proteomes" id="UP000240080"/>
    </source>
</evidence>
<dbReference type="STRING" id="9597.ENSPPAP00000003020"/>
<dbReference type="Ensembl" id="ENSPPAT00000014031.1">
    <property type="protein sequence ID" value="ENSPPAP00000003020.1"/>
    <property type="gene ID" value="ENSPPAG00000012835.1"/>
</dbReference>
<dbReference type="GeneTree" id="ENSGT00910000144291"/>
<dbReference type="KEGG" id="pps:100987678"/>
<evidence type="ECO:0000256" key="4">
    <source>
        <dbReference type="ARBA" id="ARBA00023136"/>
    </source>
</evidence>
<dbReference type="AlphaFoldDB" id="A0A2R8ZJY2"/>
<feature type="domain" description="HIG1" evidence="6">
    <location>
        <begin position="20"/>
        <end position="106"/>
    </location>
</feature>
<dbReference type="Proteomes" id="UP000240080">
    <property type="component" value="Chromosome 15"/>
</dbReference>
<sequence length="106" mass="11375">MATPGFVTPEAPFESSKPPIFEGLSPTVYSNPEGFKEKFLRKTRENPVVPIGFLCTAAVLTNGLYCFHQGNSQCSRLMMHTQIAAQGFTVAAILLGLAATAMKSPP</sequence>
<keyword evidence="3 5" id="KW-1133">Transmembrane helix</keyword>
<dbReference type="GO" id="GO:0031966">
    <property type="term" value="C:mitochondrial membrane"/>
    <property type="evidence" value="ECO:0007669"/>
    <property type="project" value="UniProtKB-SubCell"/>
</dbReference>
<dbReference type="CTD" id="123346"/>
<dbReference type="OMA" id="MSQIMMR"/>
<evidence type="ECO:0000256" key="3">
    <source>
        <dbReference type="ARBA" id="ARBA00022989"/>
    </source>
</evidence>
<dbReference type="RefSeq" id="XP_054954898.1">
    <property type="nucleotide sequence ID" value="XM_055098923.3"/>
</dbReference>
<dbReference type="PANTHER" id="PTHR12297:SF8">
    <property type="entry name" value="HIG1 DOMAIN FAMILY MEMBER 2B-RELATED"/>
    <property type="match status" value="1"/>
</dbReference>
<dbReference type="EMBL" id="AJFE02063594">
    <property type="status" value="NOT_ANNOTATED_CDS"/>
    <property type="molecule type" value="Genomic_DNA"/>
</dbReference>
<evidence type="ECO:0000259" key="6">
    <source>
        <dbReference type="PROSITE" id="PS51503"/>
    </source>
</evidence>
<reference evidence="7" key="2">
    <citation type="submission" date="2025-08" db="UniProtKB">
        <authorList>
            <consortium name="Ensembl"/>
        </authorList>
    </citation>
    <scope>IDENTIFICATION</scope>
</reference>
<dbReference type="Pfam" id="PF04588">
    <property type="entry name" value="HIG_1_N"/>
    <property type="match status" value="1"/>
</dbReference>
<organism evidence="7 8">
    <name type="scientific">Pan paniscus</name>
    <name type="common">Pygmy chimpanzee</name>
    <name type="synonym">Bonobo</name>
    <dbReference type="NCBI Taxonomy" id="9597"/>
    <lineage>
        <taxon>Eukaryota</taxon>
        <taxon>Metazoa</taxon>
        <taxon>Chordata</taxon>
        <taxon>Craniata</taxon>
        <taxon>Vertebrata</taxon>
        <taxon>Euteleostomi</taxon>
        <taxon>Mammalia</taxon>
        <taxon>Eutheria</taxon>
        <taxon>Euarchontoglires</taxon>
        <taxon>Primates</taxon>
        <taxon>Haplorrhini</taxon>
        <taxon>Catarrhini</taxon>
        <taxon>Hominidae</taxon>
        <taxon>Pan</taxon>
    </lineage>
</organism>
<keyword evidence="4 5" id="KW-0472">Membrane</keyword>